<feature type="domain" description="Putative DNA-binding" evidence="2">
    <location>
        <begin position="302"/>
        <end position="388"/>
    </location>
</feature>
<comment type="caution">
    <text evidence="3">The sequence shown here is derived from an EMBL/GenBank/DDBJ whole genome shotgun (WGS) entry which is preliminary data.</text>
</comment>
<dbReference type="NCBIfam" id="NF003818">
    <property type="entry name" value="PRK05409.1"/>
    <property type="match status" value="1"/>
</dbReference>
<dbReference type="Proteomes" id="UP000295106">
    <property type="component" value="Unassembled WGS sequence"/>
</dbReference>
<dbReference type="Pfam" id="PF05114">
    <property type="entry name" value="MbnB_TglH_ChrH"/>
    <property type="match status" value="1"/>
</dbReference>
<reference evidence="3 4" key="1">
    <citation type="submission" date="2019-03" db="EMBL/GenBank/DDBJ databases">
        <title>Genomic Encyclopedia of Type Strains, Phase IV (KMG-IV): sequencing the most valuable type-strain genomes for metagenomic binning, comparative biology and taxonomic classification.</title>
        <authorList>
            <person name="Goeker M."/>
        </authorList>
    </citation>
    <scope>NUCLEOTIDE SEQUENCE [LARGE SCALE GENOMIC DNA]</scope>
    <source>
        <strain evidence="3 4">DSM 1709</strain>
    </source>
</reference>
<dbReference type="InterPro" id="IPR007801">
    <property type="entry name" value="MbnB/TglH/ChrH"/>
</dbReference>
<dbReference type="Pfam" id="PF09836">
    <property type="entry name" value="DUF2063"/>
    <property type="match status" value="1"/>
</dbReference>
<sequence>MHARLAGLGFKPQHAGALLAGEAVVDFLEVHAENYMVDGGPRLRLLERLRERWPLSVHGVGLSLGGLQPPDAAHLARLAALVRRFEPRWVSEHLAWSAHGGTCFPDLLPLVYDEAALVRVAAHVDRLQQALGRQVLIENPSTYLEFDASVLDEGEFLAELVRRSGCALLLDLNNAWVGAVNHGRDAWALVAALPPSAVGEIHLAGFAEDRDAAGAPLLIDNHGSAVADPVWALYRRTLQRLGPVPTLIERDHEVPPLAVLAAELAQVRRALAETPAAAAVGADAPRRLSRPAPAAADEPLPAFAAALLDPAAAVPPGLRAWNGSDPAVRLAVHRNNVAAAWVRALADGFPVLRRLVGEACFDTLALTHARHEPPPGPVLGDWGDGFAATIRRCEPMHGLPWLAEVAQLERARVRAALAADAAPLATAAVQAHLAHPEHLPGARLQLHPSLAALCFDHAAVSIWAAHQGDELPPTLATDGAEAALVLRDAGDAVLTLAVDAPAATFCAALAAGRPLGAAAAEAGPALDLAATLALLLRHAAVVGWEHRMEAA</sequence>
<proteinExistence type="inferred from homology"/>
<evidence type="ECO:0000313" key="4">
    <source>
        <dbReference type="Proteomes" id="UP000295106"/>
    </source>
</evidence>
<accession>A0A4V2SGM6</accession>
<dbReference type="AlphaFoldDB" id="A0A4V2SGM6"/>
<dbReference type="InterPro" id="IPR018640">
    <property type="entry name" value="DUF2063"/>
</dbReference>
<dbReference type="GeneID" id="99683825"/>
<gene>
    <name evidence="3" type="ORF">EV684_10879</name>
</gene>
<evidence type="ECO:0000259" key="2">
    <source>
        <dbReference type="Pfam" id="PF09836"/>
    </source>
</evidence>
<evidence type="ECO:0000256" key="1">
    <source>
        <dbReference type="HAMAP-Rule" id="MF_00697"/>
    </source>
</evidence>
<dbReference type="HAMAP" id="MF_00697">
    <property type="entry name" value="UPF0276"/>
    <property type="match status" value="1"/>
</dbReference>
<dbReference type="EMBL" id="SLXD01000008">
    <property type="protein sequence ID" value="TCP01738.1"/>
    <property type="molecule type" value="Genomic_DNA"/>
</dbReference>
<dbReference type="PANTHER" id="PTHR42194">
    <property type="entry name" value="UPF0276 PROTEIN HI_1600"/>
    <property type="match status" value="1"/>
</dbReference>
<name>A0A4V2SGM6_RUBGE</name>
<organism evidence="3 4">
    <name type="scientific">Rubrivivax gelatinosus</name>
    <name type="common">Rhodocyclus gelatinosus</name>
    <name type="synonym">Rhodopseudomonas gelatinosa</name>
    <dbReference type="NCBI Taxonomy" id="28068"/>
    <lineage>
        <taxon>Bacteria</taxon>
        <taxon>Pseudomonadati</taxon>
        <taxon>Pseudomonadota</taxon>
        <taxon>Betaproteobacteria</taxon>
        <taxon>Burkholderiales</taxon>
        <taxon>Sphaerotilaceae</taxon>
        <taxon>Rubrivivax</taxon>
    </lineage>
</organism>
<evidence type="ECO:0000313" key="3">
    <source>
        <dbReference type="EMBL" id="TCP01738.1"/>
    </source>
</evidence>
<protein>
    <recommendedName>
        <fullName evidence="1">UPF0276 protein EV684_10879</fullName>
    </recommendedName>
</protein>
<dbReference type="RefSeq" id="WP_200222345.1">
    <property type="nucleotide sequence ID" value="NZ_CP181386.1"/>
</dbReference>
<dbReference type="Gene3D" id="3.20.20.150">
    <property type="entry name" value="Divalent-metal-dependent TIM barrel enzymes"/>
    <property type="match status" value="1"/>
</dbReference>
<dbReference type="PANTHER" id="PTHR42194:SF1">
    <property type="entry name" value="UPF0276 PROTEIN HI_1600"/>
    <property type="match status" value="1"/>
</dbReference>
<comment type="similarity">
    <text evidence="1">Belongs to the UPF0276 family.</text>
</comment>